<protein>
    <recommendedName>
        <fullName evidence="11">C3H1-type domain-containing protein</fullName>
    </recommendedName>
</protein>
<dbReference type="GeneID" id="17292259"/>
<feature type="region of interest" description="Disordered" evidence="5">
    <location>
        <begin position="72"/>
        <end position="96"/>
    </location>
</feature>
<dbReference type="GO" id="GO:0008270">
    <property type="term" value="F:zinc ion binding"/>
    <property type="evidence" value="ECO:0007669"/>
    <property type="project" value="UniProtKB-KW"/>
</dbReference>
<evidence type="ECO:0008006" key="11">
    <source>
        <dbReference type="Google" id="ProtNLM"/>
    </source>
</evidence>
<dbReference type="EMBL" id="JH993089">
    <property type="protein sequence ID" value="EKX35520.1"/>
    <property type="molecule type" value="Genomic_DNA"/>
</dbReference>
<evidence type="ECO:0000256" key="3">
    <source>
        <dbReference type="ARBA" id="ARBA00022833"/>
    </source>
</evidence>
<dbReference type="AlphaFoldDB" id="L1II74"/>
<sequence length="831" mass="91390">MSIKVGKPLTTSCSQSFPYSSDLGYSPEILEPLRWPRFVLFLQFRKSTIERMKMKSAGRGAANGMKIGVSTAKEPAGSSVQRARPTNTPPRGRLSSTEKMRVTVYKCAPDAPLQANEQGKALIVPDTWQEFLNVMSARKRNLLLTCLAQAVSRKFNVNRIISVETLDGGTILEELDEIMAGDKLVIRCAEDGRGRNMNGQQEEAGEVDHMEELFRRNVLDVLGDENDHGAVKPDTSVDHANMNNMMSSMSQMSLRGKGMDHEVARNAVVGQQENNNGNQMNLHLHDNMNLRPQGDMQPGNGGVMDMPPLNGQQLQMWNEQVQRMLAATQIPGQISGNQVPNPGFLPNNIPANNNANWASMQPLARQFMMQQQNLMPGMQPQQPGALPGMNMNPAFGLGQFGPQSNGRRSHEQARFSPLVQILRDHLVATNVKEMDVELISQKLASLVPDWQTRLGVNSVADYINEAAQAGLVQVQQNGKQIVASIRGNREMGIVKWVKESYGFIQSASHAEDLFYHGSEVRANRLLMAGDEVEFLVVRNPFTGKLNATQIYLINGTDSPVALQGGGSAGLAPLATAESLNQFFAGENNEEINQFIDRMSNMGFSISQIEESLRSFHANISGGNNFNVGVNGPYGFGGSSMAGKSQIIEPNKEPWLFKTKMCKFWPNCPRGAKCWFAHGDDELRKPNSVAYMLSTQGKLIDQQQQQQQLQTMGMEQRPLLNGMMGNAENQFFQPSLHDGEQLEMGSYNGGMPMNNMPPFYAMQRQGLPNEGWNVADQSGWMSSMPSTDFLPSGQYDNHGYLGDSMFSAVDGSSNSGFGTLDTGLPSGSYGGR</sequence>
<feature type="domain" description="CSD" evidence="7">
    <location>
        <begin position="489"/>
        <end position="552"/>
    </location>
</feature>
<dbReference type="Gene3D" id="4.10.1000.10">
    <property type="entry name" value="Zinc finger, CCCH-type"/>
    <property type="match status" value="1"/>
</dbReference>
<reference evidence="10" key="2">
    <citation type="submission" date="2012-11" db="EMBL/GenBank/DDBJ databases">
        <authorList>
            <person name="Kuo A."/>
            <person name="Curtis B.A."/>
            <person name="Tanifuji G."/>
            <person name="Burki F."/>
            <person name="Gruber A."/>
            <person name="Irimia M."/>
            <person name="Maruyama S."/>
            <person name="Arias M.C."/>
            <person name="Ball S.G."/>
            <person name="Gile G.H."/>
            <person name="Hirakawa Y."/>
            <person name="Hopkins J.F."/>
            <person name="Rensing S.A."/>
            <person name="Schmutz J."/>
            <person name="Symeonidi A."/>
            <person name="Elias M."/>
            <person name="Eveleigh R.J."/>
            <person name="Herman E.K."/>
            <person name="Klute M.J."/>
            <person name="Nakayama T."/>
            <person name="Obornik M."/>
            <person name="Reyes-Prieto A."/>
            <person name="Armbrust E.V."/>
            <person name="Aves S.J."/>
            <person name="Beiko R.G."/>
            <person name="Coutinho P."/>
            <person name="Dacks J.B."/>
            <person name="Durnford D.G."/>
            <person name="Fast N.M."/>
            <person name="Green B.R."/>
            <person name="Grisdale C."/>
            <person name="Hempe F."/>
            <person name="Henrissat B."/>
            <person name="Hoppner M.P."/>
            <person name="Ishida K.-I."/>
            <person name="Kim E."/>
            <person name="Koreny L."/>
            <person name="Kroth P.G."/>
            <person name="Liu Y."/>
            <person name="Malik S.-B."/>
            <person name="Maier U.G."/>
            <person name="McRose D."/>
            <person name="Mock T."/>
            <person name="Neilson J.A."/>
            <person name="Onodera N.T."/>
            <person name="Poole A.M."/>
            <person name="Pritham E.J."/>
            <person name="Richards T.A."/>
            <person name="Rocap G."/>
            <person name="Roy S.W."/>
            <person name="Sarai C."/>
            <person name="Schaack S."/>
            <person name="Shirato S."/>
            <person name="Slamovits C.H."/>
            <person name="Spencer D.F."/>
            <person name="Suzuki S."/>
            <person name="Worden A.Z."/>
            <person name="Zauner S."/>
            <person name="Barry K."/>
            <person name="Bell C."/>
            <person name="Bharti A.K."/>
            <person name="Crow J.A."/>
            <person name="Grimwood J."/>
            <person name="Kramer R."/>
            <person name="Lindquist E."/>
            <person name="Lucas S."/>
            <person name="Salamov A."/>
            <person name="McFadden G.I."/>
            <person name="Lane C.E."/>
            <person name="Keeling P.J."/>
            <person name="Gray M.W."/>
            <person name="Grigoriev I.V."/>
            <person name="Archibald J.M."/>
        </authorList>
    </citation>
    <scope>NUCLEOTIDE SEQUENCE</scope>
    <source>
        <strain evidence="10">CCMP2712</strain>
    </source>
</reference>
<reference evidence="9" key="3">
    <citation type="submission" date="2015-06" db="UniProtKB">
        <authorList>
            <consortium name="EnsemblProtists"/>
        </authorList>
    </citation>
    <scope>IDENTIFICATION</scope>
</reference>
<dbReference type="InterPro" id="IPR019844">
    <property type="entry name" value="CSD_CS"/>
</dbReference>
<dbReference type="PaxDb" id="55529-EKX35520"/>
<keyword evidence="2 4" id="KW-0863">Zinc-finger</keyword>
<dbReference type="SUPFAM" id="SSF50249">
    <property type="entry name" value="Nucleic acid-binding proteins"/>
    <property type="match status" value="1"/>
</dbReference>
<reference evidence="8 10" key="1">
    <citation type="journal article" date="2012" name="Nature">
        <title>Algal genomes reveal evolutionary mosaicism and the fate of nucleomorphs.</title>
        <authorList>
            <consortium name="DOE Joint Genome Institute"/>
            <person name="Curtis B.A."/>
            <person name="Tanifuji G."/>
            <person name="Burki F."/>
            <person name="Gruber A."/>
            <person name="Irimia M."/>
            <person name="Maruyama S."/>
            <person name="Arias M.C."/>
            <person name="Ball S.G."/>
            <person name="Gile G.H."/>
            <person name="Hirakawa Y."/>
            <person name="Hopkins J.F."/>
            <person name="Kuo A."/>
            <person name="Rensing S.A."/>
            <person name="Schmutz J."/>
            <person name="Symeonidi A."/>
            <person name="Elias M."/>
            <person name="Eveleigh R.J."/>
            <person name="Herman E.K."/>
            <person name="Klute M.J."/>
            <person name="Nakayama T."/>
            <person name="Obornik M."/>
            <person name="Reyes-Prieto A."/>
            <person name="Armbrust E.V."/>
            <person name="Aves S.J."/>
            <person name="Beiko R.G."/>
            <person name="Coutinho P."/>
            <person name="Dacks J.B."/>
            <person name="Durnford D.G."/>
            <person name="Fast N.M."/>
            <person name="Green B.R."/>
            <person name="Grisdale C.J."/>
            <person name="Hempel F."/>
            <person name="Henrissat B."/>
            <person name="Hoppner M.P."/>
            <person name="Ishida K."/>
            <person name="Kim E."/>
            <person name="Koreny L."/>
            <person name="Kroth P.G."/>
            <person name="Liu Y."/>
            <person name="Malik S.B."/>
            <person name="Maier U.G."/>
            <person name="McRose D."/>
            <person name="Mock T."/>
            <person name="Neilson J.A."/>
            <person name="Onodera N.T."/>
            <person name="Poole A.M."/>
            <person name="Pritham E.J."/>
            <person name="Richards T.A."/>
            <person name="Rocap G."/>
            <person name="Roy S.W."/>
            <person name="Sarai C."/>
            <person name="Schaack S."/>
            <person name="Shirato S."/>
            <person name="Slamovits C.H."/>
            <person name="Spencer D.F."/>
            <person name="Suzuki S."/>
            <person name="Worden A.Z."/>
            <person name="Zauner S."/>
            <person name="Barry K."/>
            <person name="Bell C."/>
            <person name="Bharti A.K."/>
            <person name="Crow J.A."/>
            <person name="Grimwood J."/>
            <person name="Kramer R."/>
            <person name="Lindquist E."/>
            <person name="Lucas S."/>
            <person name="Salamov A."/>
            <person name="McFadden G.I."/>
            <person name="Lane C.E."/>
            <person name="Keeling P.J."/>
            <person name="Gray M.W."/>
            <person name="Grigoriev I.V."/>
            <person name="Archibald J.M."/>
        </authorList>
    </citation>
    <scope>NUCLEOTIDE SEQUENCE</scope>
    <source>
        <strain evidence="8 10">CCMP2712</strain>
    </source>
</reference>
<keyword evidence="1 4" id="KW-0479">Metal-binding</keyword>
<dbReference type="PROSITE" id="PS00352">
    <property type="entry name" value="CSD_1"/>
    <property type="match status" value="1"/>
</dbReference>
<evidence type="ECO:0000256" key="4">
    <source>
        <dbReference type="PROSITE-ProRule" id="PRU00723"/>
    </source>
</evidence>
<dbReference type="EnsemblProtists" id="EKX35520">
    <property type="protein sequence ID" value="EKX35520"/>
    <property type="gene ID" value="GUITHDRAFT_146441"/>
</dbReference>
<feature type="domain" description="C3H1-type" evidence="6">
    <location>
        <begin position="655"/>
        <end position="680"/>
    </location>
</feature>
<dbReference type="InterPro" id="IPR000571">
    <property type="entry name" value="Znf_CCCH"/>
</dbReference>
<dbReference type="InterPro" id="IPR002059">
    <property type="entry name" value="CSP_DNA-bd"/>
</dbReference>
<evidence type="ECO:0000256" key="5">
    <source>
        <dbReference type="SAM" id="MobiDB-lite"/>
    </source>
</evidence>
<keyword evidence="3 4" id="KW-0862">Zinc</keyword>
<dbReference type="SUPFAM" id="SSF90229">
    <property type="entry name" value="CCCH zinc finger"/>
    <property type="match status" value="1"/>
</dbReference>
<dbReference type="GO" id="GO:0003676">
    <property type="term" value="F:nucleic acid binding"/>
    <property type="evidence" value="ECO:0007669"/>
    <property type="project" value="InterPro"/>
</dbReference>
<accession>L1II74</accession>
<organism evidence="8">
    <name type="scientific">Guillardia theta (strain CCMP2712)</name>
    <name type="common">Cryptophyte</name>
    <dbReference type="NCBI Taxonomy" id="905079"/>
    <lineage>
        <taxon>Eukaryota</taxon>
        <taxon>Cryptophyceae</taxon>
        <taxon>Pyrenomonadales</taxon>
        <taxon>Geminigeraceae</taxon>
        <taxon>Guillardia</taxon>
    </lineage>
</organism>
<keyword evidence="10" id="KW-1185">Reference proteome</keyword>
<dbReference type="SMART" id="SM00356">
    <property type="entry name" value="ZnF_C3H1"/>
    <property type="match status" value="1"/>
</dbReference>
<evidence type="ECO:0000259" key="6">
    <source>
        <dbReference type="PROSITE" id="PS50103"/>
    </source>
</evidence>
<evidence type="ECO:0000256" key="2">
    <source>
        <dbReference type="ARBA" id="ARBA00022771"/>
    </source>
</evidence>
<dbReference type="Gene3D" id="2.40.50.140">
    <property type="entry name" value="Nucleic acid-binding proteins"/>
    <property type="match status" value="1"/>
</dbReference>
<dbReference type="InterPro" id="IPR011129">
    <property type="entry name" value="CSD"/>
</dbReference>
<dbReference type="OrthoDB" id="437580at2759"/>
<proteinExistence type="predicted"/>
<dbReference type="KEGG" id="gtt:GUITHDRAFT_146441"/>
<evidence type="ECO:0000256" key="1">
    <source>
        <dbReference type="ARBA" id="ARBA00022723"/>
    </source>
</evidence>
<gene>
    <name evidence="8" type="ORF">GUITHDRAFT_146441</name>
</gene>
<dbReference type="HOGENOM" id="CLU_341448_0_0_1"/>
<dbReference type="InterPro" id="IPR036855">
    <property type="entry name" value="Znf_CCCH_sf"/>
</dbReference>
<evidence type="ECO:0000313" key="10">
    <source>
        <dbReference type="Proteomes" id="UP000011087"/>
    </source>
</evidence>
<dbReference type="InterPro" id="IPR012340">
    <property type="entry name" value="NA-bd_OB-fold"/>
</dbReference>
<evidence type="ECO:0000313" key="8">
    <source>
        <dbReference type="EMBL" id="EKX35520.1"/>
    </source>
</evidence>
<evidence type="ECO:0000313" key="9">
    <source>
        <dbReference type="EnsemblProtists" id="EKX35520"/>
    </source>
</evidence>
<evidence type="ECO:0000259" key="7">
    <source>
        <dbReference type="PROSITE" id="PS51857"/>
    </source>
</evidence>
<feature type="zinc finger region" description="C3H1-type" evidence="4">
    <location>
        <begin position="655"/>
        <end position="680"/>
    </location>
</feature>
<dbReference type="SMART" id="SM00357">
    <property type="entry name" value="CSP"/>
    <property type="match status" value="1"/>
</dbReference>
<dbReference type="PROSITE" id="PS51857">
    <property type="entry name" value="CSD_2"/>
    <property type="match status" value="1"/>
</dbReference>
<dbReference type="Pfam" id="PF00313">
    <property type="entry name" value="CSD"/>
    <property type="match status" value="1"/>
</dbReference>
<dbReference type="PROSITE" id="PS50103">
    <property type="entry name" value="ZF_C3H1"/>
    <property type="match status" value="1"/>
</dbReference>
<dbReference type="Proteomes" id="UP000011087">
    <property type="component" value="Unassembled WGS sequence"/>
</dbReference>
<name>L1II74_GUITC</name>
<dbReference type="RefSeq" id="XP_005822500.1">
    <property type="nucleotide sequence ID" value="XM_005822443.1"/>
</dbReference>